<dbReference type="Proteomes" id="UP000242638">
    <property type="component" value="Unassembled WGS sequence"/>
</dbReference>
<dbReference type="PROSITE" id="PS51390">
    <property type="entry name" value="WAP"/>
    <property type="match status" value="1"/>
</dbReference>
<evidence type="ECO:0000313" key="4">
    <source>
        <dbReference type="Proteomes" id="UP000242638"/>
    </source>
</evidence>
<dbReference type="InterPro" id="IPR036645">
    <property type="entry name" value="Elafin-like_sf"/>
</dbReference>
<accession>A0A3P9Q496</accession>
<dbReference type="Ensembl" id="ENSPRET00000029293.1">
    <property type="protein sequence ID" value="ENSPREP00000028972.1"/>
    <property type="gene ID" value="ENSPREG00000019600.1"/>
</dbReference>
<reference evidence="3" key="3">
    <citation type="submission" date="2025-09" db="UniProtKB">
        <authorList>
            <consortium name="Ensembl"/>
        </authorList>
    </citation>
    <scope>IDENTIFICATION</scope>
    <source>
        <strain evidence="3">Guanapo</strain>
    </source>
</reference>
<dbReference type="Pfam" id="PF00095">
    <property type="entry name" value="WAP"/>
    <property type="match status" value="1"/>
</dbReference>
<reference evidence="4" key="1">
    <citation type="submission" date="2013-11" db="EMBL/GenBank/DDBJ databases">
        <title>The genomic landscape of the Guanapo guppy.</title>
        <authorList>
            <person name="Kuenstner A."/>
            <person name="Dreyer C."/>
        </authorList>
    </citation>
    <scope>NUCLEOTIDE SEQUENCE</scope>
    <source>
        <strain evidence="4">Guanapo</strain>
    </source>
</reference>
<dbReference type="Gene3D" id="4.10.75.10">
    <property type="entry name" value="Elafin-like"/>
    <property type="match status" value="2"/>
</dbReference>
<organism evidence="3 4">
    <name type="scientific">Poecilia reticulata</name>
    <name type="common">Guppy</name>
    <name type="synonym">Acanthophacelus reticulatus</name>
    <dbReference type="NCBI Taxonomy" id="8081"/>
    <lineage>
        <taxon>Eukaryota</taxon>
        <taxon>Metazoa</taxon>
        <taxon>Chordata</taxon>
        <taxon>Craniata</taxon>
        <taxon>Vertebrata</taxon>
        <taxon>Euteleostomi</taxon>
        <taxon>Actinopterygii</taxon>
        <taxon>Neopterygii</taxon>
        <taxon>Teleostei</taxon>
        <taxon>Neoteleostei</taxon>
        <taxon>Acanthomorphata</taxon>
        <taxon>Ovalentaria</taxon>
        <taxon>Atherinomorphae</taxon>
        <taxon>Cyprinodontiformes</taxon>
        <taxon>Poeciliidae</taxon>
        <taxon>Poeciliinae</taxon>
        <taxon>Poecilia</taxon>
    </lineage>
</organism>
<dbReference type="GO" id="GO:0005576">
    <property type="term" value="C:extracellular region"/>
    <property type="evidence" value="ECO:0007669"/>
    <property type="project" value="InterPro"/>
</dbReference>
<keyword evidence="1" id="KW-0732">Signal</keyword>
<dbReference type="SUPFAM" id="SSF57256">
    <property type="entry name" value="Elafin-like"/>
    <property type="match status" value="2"/>
</dbReference>
<protein>
    <recommendedName>
        <fullName evidence="2">WAP domain-containing protein</fullName>
    </recommendedName>
</protein>
<reference evidence="3" key="2">
    <citation type="submission" date="2025-08" db="UniProtKB">
        <authorList>
            <consortium name="Ensembl"/>
        </authorList>
    </citation>
    <scope>IDENTIFICATION</scope>
    <source>
        <strain evidence="3">Guanapo</strain>
    </source>
</reference>
<feature type="signal peptide" evidence="1">
    <location>
        <begin position="1"/>
        <end position="17"/>
    </location>
</feature>
<dbReference type="SMART" id="SM00217">
    <property type="entry name" value="WAP"/>
    <property type="match status" value="2"/>
</dbReference>
<evidence type="ECO:0000256" key="1">
    <source>
        <dbReference type="SAM" id="SignalP"/>
    </source>
</evidence>
<name>A0A3P9Q496_POERE</name>
<dbReference type="GO" id="GO:0030414">
    <property type="term" value="F:peptidase inhibitor activity"/>
    <property type="evidence" value="ECO:0007669"/>
    <property type="project" value="InterPro"/>
</dbReference>
<feature type="domain" description="WAP" evidence="2">
    <location>
        <begin position="60"/>
        <end position="100"/>
    </location>
</feature>
<sequence length="107" mass="11725">TRSVGLFGFVFLLWVLSKYLRELGENKTRFDSDCCCGLKCCSNGCGYECMIPLTVYVSGVPVKPGYCGPWTAGNFCKDDGYCSGDQKCCPSYCGKKAKPEKKSALKN</sequence>
<dbReference type="InterPro" id="IPR008197">
    <property type="entry name" value="WAP_dom"/>
</dbReference>
<proteinExistence type="predicted"/>
<feature type="chain" id="PRO_5018307415" description="WAP domain-containing protein" evidence="1">
    <location>
        <begin position="18"/>
        <end position="107"/>
    </location>
</feature>
<keyword evidence="4" id="KW-1185">Reference proteome</keyword>
<evidence type="ECO:0000313" key="3">
    <source>
        <dbReference type="Ensembl" id="ENSPREP00000028972.1"/>
    </source>
</evidence>
<dbReference type="AlphaFoldDB" id="A0A3P9Q496"/>
<evidence type="ECO:0000259" key="2">
    <source>
        <dbReference type="PROSITE" id="PS51390"/>
    </source>
</evidence>